<keyword evidence="4" id="KW-1185">Reference proteome</keyword>
<dbReference type="PROSITE" id="PS00409">
    <property type="entry name" value="PROKAR_NTER_METHYL"/>
    <property type="match status" value="1"/>
</dbReference>
<feature type="region of interest" description="Disordered" evidence="1">
    <location>
        <begin position="258"/>
        <end position="283"/>
    </location>
</feature>
<dbReference type="OrthoDB" id="255848at2"/>
<name>A0A286R9R7_9BACT</name>
<dbReference type="RefSeq" id="WP_095416710.1">
    <property type="nucleotide sequence ID" value="NZ_CP018477.1"/>
</dbReference>
<dbReference type="NCBIfam" id="TIGR04294">
    <property type="entry name" value="pre_pil_HX9DG"/>
    <property type="match status" value="1"/>
</dbReference>
<dbReference type="Pfam" id="PF07596">
    <property type="entry name" value="SBP_bac_10"/>
    <property type="match status" value="1"/>
</dbReference>
<dbReference type="Gene3D" id="3.30.700.10">
    <property type="entry name" value="Glycoprotein, Type 4 Pilin"/>
    <property type="match status" value="1"/>
</dbReference>
<reference evidence="3 4" key="1">
    <citation type="journal article" name="Front. Microbiol.">
        <title>Sugar Metabolism of the First Thermophilic Planctomycete Thermogutta terrifontis: Comparative Genomic and Transcriptomic Approaches.</title>
        <authorList>
            <person name="Elcheninov A.G."/>
            <person name="Menzel P."/>
            <person name="Gudbergsdottir S.R."/>
            <person name="Slesarev A.I."/>
            <person name="Kadnikov V.V."/>
            <person name="Krogh A."/>
            <person name="Bonch-Osmolovskaya E.A."/>
            <person name="Peng X."/>
            <person name="Kublanov I.V."/>
        </authorList>
    </citation>
    <scope>NUCLEOTIDE SEQUENCE [LARGE SCALE GENOMIC DNA]</scope>
    <source>
        <strain evidence="3 4">R1</strain>
    </source>
</reference>
<dbReference type="InterPro" id="IPR045584">
    <property type="entry name" value="Pilin-like"/>
</dbReference>
<dbReference type="AlphaFoldDB" id="A0A286R9R7"/>
<evidence type="ECO:0000313" key="4">
    <source>
        <dbReference type="Proteomes" id="UP000215086"/>
    </source>
</evidence>
<dbReference type="KEGG" id="ttf:THTE_0103"/>
<feature type="compositionally biased region" description="Acidic residues" evidence="1">
    <location>
        <begin position="264"/>
        <end position="277"/>
    </location>
</feature>
<organism evidence="3 4">
    <name type="scientific">Thermogutta terrifontis</name>
    <dbReference type="NCBI Taxonomy" id="1331910"/>
    <lineage>
        <taxon>Bacteria</taxon>
        <taxon>Pseudomonadati</taxon>
        <taxon>Planctomycetota</taxon>
        <taxon>Planctomycetia</taxon>
        <taxon>Pirellulales</taxon>
        <taxon>Thermoguttaceae</taxon>
        <taxon>Thermogutta</taxon>
    </lineage>
</organism>
<dbReference type="PANTHER" id="PTHR30093:SF2">
    <property type="entry name" value="TYPE II SECRETION SYSTEM PROTEIN H"/>
    <property type="match status" value="1"/>
</dbReference>
<feature type="domain" description="DUF1559" evidence="2">
    <location>
        <begin position="36"/>
        <end position="310"/>
    </location>
</feature>
<protein>
    <recommendedName>
        <fullName evidence="2">DUF1559 domain-containing protein</fullName>
    </recommendedName>
</protein>
<evidence type="ECO:0000313" key="3">
    <source>
        <dbReference type="EMBL" id="ASV72705.1"/>
    </source>
</evidence>
<dbReference type="PANTHER" id="PTHR30093">
    <property type="entry name" value="GENERAL SECRETION PATHWAY PROTEIN G"/>
    <property type="match status" value="1"/>
</dbReference>
<proteinExistence type="predicted"/>
<dbReference type="Proteomes" id="UP000215086">
    <property type="component" value="Chromosome"/>
</dbReference>
<dbReference type="InterPro" id="IPR027558">
    <property type="entry name" value="Pre_pil_HX9DG_C"/>
</dbReference>
<accession>A0A286R9R7</accession>
<evidence type="ECO:0000259" key="2">
    <source>
        <dbReference type="Pfam" id="PF07596"/>
    </source>
</evidence>
<dbReference type="SUPFAM" id="SSF54523">
    <property type="entry name" value="Pili subunits"/>
    <property type="match status" value="1"/>
</dbReference>
<dbReference type="InterPro" id="IPR012902">
    <property type="entry name" value="N_methyl_site"/>
</dbReference>
<sequence>MSRRQSQHPKGFTLVELLVVIAIIGILIALLLPAVQAAREAARRSQCSNNLKQIGLALHNFHDVRRTFPTGGTHPWPPYAGEEEYEWRPANGAPFGPDKQGMGWMYQILDYIEQSAVLQITDWNRVRETVIVTYKCPSRGGIRKQGNRFLNDYAAAVPGTDFWNGETWNVPQGRRYRGVIVRTNWRQFGTHDWRPADSTQPISMSDILDGTSHTFVVGEKRLFTRNWDSGDWHDDCGWADGWDPDTLRLTGFGQDHTGFGPDDTAIDGDDADADKDDDPGYHFGGAHPGGMNGLFVDGTVRFISWTIDRQIFDWLADRMDRNNTPGW</sequence>
<dbReference type="NCBIfam" id="TIGR02532">
    <property type="entry name" value="IV_pilin_GFxxxE"/>
    <property type="match status" value="1"/>
</dbReference>
<dbReference type="Pfam" id="PF07963">
    <property type="entry name" value="N_methyl"/>
    <property type="match status" value="1"/>
</dbReference>
<gene>
    <name evidence="3" type="ORF">THTE_0103</name>
</gene>
<dbReference type="EMBL" id="CP018477">
    <property type="protein sequence ID" value="ASV72705.1"/>
    <property type="molecule type" value="Genomic_DNA"/>
</dbReference>
<evidence type="ECO:0000256" key="1">
    <source>
        <dbReference type="SAM" id="MobiDB-lite"/>
    </source>
</evidence>
<dbReference type="InterPro" id="IPR011453">
    <property type="entry name" value="DUF1559"/>
</dbReference>